<dbReference type="InterPro" id="IPR050671">
    <property type="entry name" value="CD300_family_receptors"/>
</dbReference>
<dbReference type="Gene3D" id="2.60.40.10">
    <property type="entry name" value="Immunoglobulins"/>
    <property type="match status" value="1"/>
</dbReference>
<dbReference type="InterPro" id="IPR003599">
    <property type="entry name" value="Ig_sub"/>
</dbReference>
<feature type="domain" description="Immunoglobulin" evidence="7">
    <location>
        <begin position="27"/>
        <end position="129"/>
    </location>
</feature>
<sequence length="193" mass="21486">MQLPFAGVILLLPGSFHGLVALELTGPRAVSGLRGSSVSVPCQYDEGYQETPKYWCSGIIWQSCSKAVETTGSEAEVKRDRVSIRDNHTLRLFTVTMENLTLGDTGIYWCGINLRSMSDFNSPVSMTVLQGDQLTFVKSFQLTLTSQKKKIKSPHHEMLFSVRVLLFYPISISRLSSTTSCTKNRDITSHTTK</sequence>
<proteinExistence type="predicted"/>
<evidence type="ECO:0000256" key="1">
    <source>
        <dbReference type="ARBA" id="ARBA00004370"/>
    </source>
</evidence>
<evidence type="ECO:0000259" key="7">
    <source>
        <dbReference type="SMART" id="SM00409"/>
    </source>
</evidence>
<dbReference type="InterPro" id="IPR013783">
    <property type="entry name" value="Ig-like_fold"/>
</dbReference>
<dbReference type="Ensembl" id="ENSCSRT00000020088.1">
    <property type="protein sequence ID" value="ENSCSRP00000019217.1"/>
    <property type="gene ID" value="ENSCSRG00000014611.1"/>
</dbReference>
<dbReference type="InterPro" id="IPR036179">
    <property type="entry name" value="Ig-like_dom_sf"/>
</dbReference>
<dbReference type="SUPFAM" id="SSF48726">
    <property type="entry name" value="Immunoglobulin"/>
    <property type="match status" value="1"/>
</dbReference>
<feature type="chain" id="PRO_5034769650" description="Immunoglobulin domain-containing protein" evidence="6">
    <location>
        <begin position="22"/>
        <end position="193"/>
    </location>
</feature>
<keyword evidence="3 6" id="KW-0732">Signal</keyword>
<organism evidence="8 9">
    <name type="scientific">Chelydra serpentina</name>
    <name type="common">Snapping turtle</name>
    <name type="synonym">Testudo serpentina</name>
    <dbReference type="NCBI Taxonomy" id="8475"/>
    <lineage>
        <taxon>Eukaryota</taxon>
        <taxon>Metazoa</taxon>
        <taxon>Chordata</taxon>
        <taxon>Craniata</taxon>
        <taxon>Vertebrata</taxon>
        <taxon>Euteleostomi</taxon>
        <taxon>Archelosauria</taxon>
        <taxon>Testudinata</taxon>
        <taxon>Testudines</taxon>
        <taxon>Cryptodira</taxon>
        <taxon>Durocryptodira</taxon>
        <taxon>Americhelydia</taxon>
        <taxon>Chelydroidea</taxon>
        <taxon>Chelydridae</taxon>
        <taxon>Chelydra</taxon>
    </lineage>
</organism>
<dbReference type="InterPro" id="IPR013106">
    <property type="entry name" value="Ig_V-set"/>
</dbReference>
<protein>
    <recommendedName>
        <fullName evidence="7">Immunoglobulin domain-containing protein</fullName>
    </recommendedName>
</protein>
<dbReference type="GO" id="GO:0004888">
    <property type="term" value="F:transmembrane signaling receptor activity"/>
    <property type="evidence" value="ECO:0007669"/>
    <property type="project" value="TreeGrafter"/>
</dbReference>
<keyword evidence="9" id="KW-1185">Reference proteome</keyword>
<evidence type="ECO:0000313" key="9">
    <source>
        <dbReference type="Proteomes" id="UP000694403"/>
    </source>
</evidence>
<keyword evidence="4" id="KW-0472">Membrane</keyword>
<evidence type="ECO:0000256" key="3">
    <source>
        <dbReference type="ARBA" id="ARBA00022729"/>
    </source>
</evidence>
<name>A0A8C3SRS6_CHESE</name>
<dbReference type="FunFam" id="2.60.40.10:FF:000370">
    <property type="entry name" value="CMRF35-like molecule 1"/>
    <property type="match status" value="1"/>
</dbReference>
<feature type="signal peptide" evidence="6">
    <location>
        <begin position="1"/>
        <end position="21"/>
    </location>
</feature>
<dbReference type="Proteomes" id="UP000694403">
    <property type="component" value="Unplaced"/>
</dbReference>
<evidence type="ECO:0000256" key="4">
    <source>
        <dbReference type="ARBA" id="ARBA00023136"/>
    </source>
</evidence>
<reference evidence="8" key="1">
    <citation type="submission" date="2025-08" db="UniProtKB">
        <authorList>
            <consortium name="Ensembl"/>
        </authorList>
    </citation>
    <scope>IDENTIFICATION</scope>
</reference>
<keyword evidence="5" id="KW-1015">Disulfide bond</keyword>
<dbReference type="AlphaFoldDB" id="A0A8C3SRS6"/>
<dbReference type="GO" id="GO:0005886">
    <property type="term" value="C:plasma membrane"/>
    <property type="evidence" value="ECO:0007669"/>
    <property type="project" value="TreeGrafter"/>
</dbReference>
<evidence type="ECO:0000256" key="2">
    <source>
        <dbReference type="ARBA" id="ARBA00022692"/>
    </source>
</evidence>
<keyword evidence="2" id="KW-0812">Transmembrane</keyword>
<evidence type="ECO:0000313" key="8">
    <source>
        <dbReference type="Ensembl" id="ENSCSRP00000019217.1"/>
    </source>
</evidence>
<dbReference type="PANTHER" id="PTHR11860:SF87">
    <property type="entry name" value="CMRF35-LIKE MOLECULE 8"/>
    <property type="match status" value="1"/>
</dbReference>
<comment type="subcellular location">
    <subcellularLocation>
        <location evidence="1">Membrane</location>
    </subcellularLocation>
</comment>
<dbReference type="Pfam" id="PF07686">
    <property type="entry name" value="V-set"/>
    <property type="match status" value="1"/>
</dbReference>
<dbReference type="PANTHER" id="PTHR11860">
    <property type="entry name" value="POLYMERIC-IMMUNOGLOBULIN RECEPTOR"/>
    <property type="match status" value="1"/>
</dbReference>
<accession>A0A8C3SRS6</accession>
<reference evidence="8" key="2">
    <citation type="submission" date="2025-09" db="UniProtKB">
        <authorList>
            <consortium name="Ensembl"/>
        </authorList>
    </citation>
    <scope>IDENTIFICATION</scope>
</reference>
<dbReference type="CDD" id="cd05716">
    <property type="entry name" value="IgV_pIgR_like"/>
    <property type="match status" value="1"/>
</dbReference>
<evidence type="ECO:0000256" key="6">
    <source>
        <dbReference type="SAM" id="SignalP"/>
    </source>
</evidence>
<dbReference type="SMART" id="SM00409">
    <property type="entry name" value="IG"/>
    <property type="match status" value="1"/>
</dbReference>
<evidence type="ECO:0000256" key="5">
    <source>
        <dbReference type="ARBA" id="ARBA00023157"/>
    </source>
</evidence>